<keyword evidence="11" id="KW-1185">Reference proteome</keyword>
<dbReference type="GO" id="GO:0006891">
    <property type="term" value="P:intra-Golgi vesicle-mediated transport"/>
    <property type="evidence" value="ECO:0007669"/>
    <property type="project" value="InterPro"/>
</dbReference>
<evidence type="ECO:0000256" key="6">
    <source>
        <dbReference type="ARBA" id="ARBA00023034"/>
    </source>
</evidence>
<dbReference type="GO" id="GO:0000139">
    <property type="term" value="C:Golgi membrane"/>
    <property type="evidence" value="ECO:0007669"/>
    <property type="project" value="UniProtKB-SubCell"/>
</dbReference>
<evidence type="ECO:0000313" key="10">
    <source>
        <dbReference type="EMBL" id="OEU15624.1"/>
    </source>
</evidence>
<evidence type="ECO:0000256" key="8">
    <source>
        <dbReference type="SAM" id="MobiDB-lite"/>
    </source>
</evidence>
<feature type="compositionally biased region" description="Low complexity" evidence="8">
    <location>
        <begin position="46"/>
        <end position="75"/>
    </location>
</feature>
<dbReference type="InParanoid" id="A0A1E7FBV9"/>
<dbReference type="KEGG" id="fcy:FRACYDRAFT_226261"/>
<dbReference type="PANTHER" id="PTHR31658:SF0">
    <property type="entry name" value="CONSERVED OLIGOMERIC GOLGI COMPLEX SUBUNIT 1"/>
    <property type="match status" value="1"/>
</dbReference>
<feature type="region of interest" description="Disordered" evidence="8">
    <location>
        <begin position="1113"/>
        <end position="1133"/>
    </location>
</feature>
<evidence type="ECO:0000256" key="5">
    <source>
        <dbReference type="ARBA" id="ARBA00022927"/>
    </source>
</evidence>
<dbReference type="Proteomes" id="UP000095751">
    <property type="component" value="Unassembled WGS sequence"/>
</dbReference>
<protein>
    <recommendedName>
        <fullName evidence="3">Conserved oligomeric Golgi complex subunit 1</fullName>
    </recommendedName>
</protein>
<evidence type="ECO:0000256" key="4">
    <source>
        <dbReference type="ARBA" id="ARBA00022448"/>
    </source>
</evidence>
<evidence type="ECO:0000313" key="11">
    <source>
        <dbReference type="Proteomes" id="UP000095751"/>
    </source>
</evidence>
<evidence type="ECO:0000256" key="2">
    <source>
        <dbReference type="ARBA" id="ARBA00006653"/>
    </source>
</evidence>
<feature type="compositionally biased region" description="Pro residues" evidence="8">
    <location>
        <begin position="1"/>
        <end position="12"/>
    </location>
</feature>
<feature type="region of interest" description="Disordered" evidence="8">
    <location>
        <begin position="1"/>
        <end position="76"/>
    </location>
</feature>
<dbReference type="GO" id="GO:0015031">
    <property type="term" value="P:protein transport"/>
    <property type="evidence" value="ECO:0007669"/>
    <property type="project" value="UniProtKB-KW"/>
</dbReference>
<evidence type="ECO:0000256" key="3">
    <source>
        <dbReference type="ARBA" id="ARBA00020978"/>
    </source>
</evidence>
<organism evidence="10 11">
    <name type="scientific">Fragilariopsis cylindrus CCMP1102</name>
    <dbReference type="NCBI Taxonomy" id="635003"/>
    <lineage>
        <taxon>Eukaryota</taxon>
        <taxon>Sar</taxon>
        <taxon>Stramenopiles</taxon>
        <taxon>Ochrophyta</taxon>
        <taxon>Bacillariophyta</taxon>
        <taxon>Bacillariophyceae</taxon>
        <taxon>Bacillariophycidae</taxon>
        <taxon>Bacillariales</taxon>
        <taxon>Bacillariaceae</taxon>
        <taxon>Fragilariopsis</taxon>
    </lineage>
</organism>
<sequence length="1151" mass="126266">MSDFQGPPPPSPLTNKRTSSSSSSSAYHRSSSSLPPPPNVTPQKLQQQQQQQMQQSYSTTGGVNNSNGGSNTNSNYAQNLARSMTIDEMRTLHRQAMNEAEGKQTELRLVLASRYRELVGSSDEVTKMRERSQELDELVSVLPTLMEKLLRESNSSVAMTTVTTADGDDMINVVADNNNDTDSNGNNNTVLKLRQHLSNLPRMVHRALDKSNVYEATKSLMELFRLIAEQTDEYPLATALSSSLSSLSSSSVSTRHDDILLQSQMRMTFLHVQTLPVKITRIAKQILNSAASFSNNDDDNDVNDVVLNPKYGAQRSAAALSALDMLSIQQQQQQQQQQNSRSSNQPPVELLDLYFDSKAKLLRSLLNQLNTTGANGNKEVRASVANDYVPGSTNNAEEILSKIVLILQYDIVLHPYQIFILRKFPTSNSSISGTNMMVSLPMFPAAIVQAKASNFLSAHLPLIRTKVKSVLVDIAGTTASALGKIRQSLYDKTDGVECTEHLDDSDGICSWDEAVSGVVDVQSVLLSSGIHVGVGGTPVESSSTVTKMSNGRDRGFSLWAVLFSNTFSSLVHSLLTSSFQSVHTKLVSTLRLSLTNAPPLQSILPHEAYRNTLHIASQLDSALLKVSDDAHELLVHAEERVESERRLRQSLYVQTCEIMGRLICELRRMLLTSDNYDAVKQLIVGRLCHLLKFRLTALSTLLDPNSSPAVLHGGTTGMISIMELSSAYELADDNDDGLITFQEAMEAVDSAFSGTQFHGAEMVRETLLLPAAGRDKDMSLQLSTTVNPKAITPQDVTLDELTLLLARGLRHENSGRHSALGAIQNSLDRMVESSFQNWAKEVLQPYSTSLSKHTKHFIDVACTSSEEEYQRMYISSETPSNSESTAIMVTNVSPHITSYLVNISFTLNRSVCPSDSLLPVPFNEYAVAMGVDGAKIPRMIDMIRWALLRQGLEAVACVLGEHVGSALEGTTDPAMKESGPSGIAQLKNDLSFLLACFFDRNQHGFGIEESMDITKKDLQKILTKTDILFRRVANVNTTREIERKHEYVLEACDLFISSLFGEDSSSADPLCTSEETNGVLPRMGSTPLFHPPLASSCRFPLLPIQADRTLSGVQARGKYKEKEENDSRSETVGSGAVRAGFGFLSSMLKTS</sequence>
<dbReference type="InterPro" id="IPR033370">
    <property type="entry name" value="COG1"/>
</dbReference>
<dbReference type="AlphaFoldDB" id="A0A1E7FBV9"/>
<accession>A0A1E7FBV9</accession>
<feature type="compositionally biased region" description="Low complexity" evidence="8">
    <location>
        <begin position="19"/>
        <end position="33"/>
    </location>
</feature>
<name>A0A1E7FBV9_9STRA</name>
<comment type="similarity">
    <text evidence="2">Belongs to the COG1 family.</text>
</comment>
<evidence type="ECO:0000259" key="9">
    <source>
        <dbReference type="PROSITE" id="PS50222"/>
    </source>
</evidence>
<dbReference type="PANTHER" id="PTHR31658">
    <property type="entry name" value="CONSERVED OLIGOMERIC GOLGI COMPLEX SUBUNIT 1"/>
    <property type="match status" value="1"/>
</dbReference>
<gene>
    <name evidence="10" type="ORF">FRACYDRAFT_226261</name>
</gene>
<evidence type="ECO:0000256" key="7">
    <source>
        <dbReference type="ARBA" id="ARBA00023136"/>
    </source>
</evidence>
<evidence type="ECO:0000256" key="1">
    <source>
        <dbReference type="ARBA" id="ARBA00004395"/>
    </source>
</evidence>
<feature type="domain" description="EF-hand" evidence="9">
    <location>
        <begin position="719"/>
        <end position="754"/>
    </location>
</feature>
<feature type="compositionally biased region" description="Basic and acidic residues" evidence="8">
    <location>
        <begin position="1118"/>
        <end position="1129"/>
    </location>
</feature>
<dbReference type="OrthoDB" id="46189at2759"/>
<dbReference type="EMBL" id="KV784359">
    <property type="protein sequence ID" value="OEU15624.1"/>
    <property type="molecule type" value="Genomic_DNA"/>
</dbReference>
<dbReference type="InterPro" id="IPR002048">
    <property type="entry name" value="EF_hand_dom"/>
</dbReference>
<dbReference type="PROSITE" id="PS50222">
    <property type="entry name" value="EF_HAND_2"/>
    <property type="match status" value="1"/>
</dbReference>
<keyword evidence="4" id="KW-0813">Transport</keyword>
<dbReference type="GO" id="GO:0017119">
    <property type="term" value="C:Golgi transport complex"/>
    <property type="evidence" value="ECO:0007669"/>
    <property type="project" value="InterPro"/>
</dbReference>
<dbReference type="Pfam" id="PF08700">
    <property type="entry name" value="VPS51_Exo84_N"/>
    <property type="match status" value="1"/>
</dbReference>
<keyword evidence="7" id="KW-0472">Membrane</keyword>
<keyword evidence="5" id="KW-0653">Protein transport</keyword>
<keyword evidence="6" id="KW-0333">Golgi apparatus</keyword>
<dbReference type="GO" id="GO:0005509">
    <property type="term" value="F:calcium ion binding"/>
    <property type="evidence" value="ECO:0007669"/>
    <property type="project" value="InterPro"/>
</dbReference>
<comment type="subcellular location">
    <subcellularLocation>
        <location evidence="1">Golgi apparatus membrane</location>
        <topology evidence="1">Peripheral membrane protein</topology>
    </subcellularLocation>
</comment>
<proteinExistence type="inferred from homology"/>
<reference evidence="10 11" key="1">
    <citation type="submission" date="2016-09" db="EMBL/GenBank/DDBJ databases">
        <title>Extensive genetic diversity and differential bi-allelic expression allows diatom success in the polar Southern Ocean.</title>
        <authorList>
            <consortium name="DOE Joint Genome Institute"/>
            <person name="Mock T."/>
            <person name="Otillar R.P."/>
            <person name="Strauss J."/>
            <person name="Dupont C."/>
            <person name="Frickenhaus S."/>
            <person name="Maumus F."/>
            <person name="Mcmullan M."/>
            <person name="Sanges R."/>
            <person name="Schmutz J."/>
            <person name="Toseland A."/>
            <person name="Valas R."/>
            <person name="Veluchamy A."/>
            <person name="Ward B.J."/>
            <person name="Allen A."/>
            <person name="Barry K."/>
            <person name="Falciatore A."/>
            <person name="Ferrante M."/>
            <person name="Fortunato A.E."/>
            <person name="Gloeckner G."/>
            <person name="Gruber A."/>
            <person name="Hipkin R."/>
            <person name="Janech M."/>
            <person name="Kroth P."/>
            <person name="Leese F."/>
            <person name="Lindquist E."/>
            <person name="Lyon B.R."/>
            <person name="Martin J."/>
            <person name="Mayer C."/>
            <person name="Parker M."/>
            <person name="Quesneville H."/>
            <person name="Raymond J."/>
            <person name="Uhlig C."/>
            <person name="Valentin K.U."/>
            <person name="Worden A.Z."/>
            <person name="Armbrust E.V."/>
            <person name="Bowler C."/>
            <person name="Green B."/>
            <person name="Moulton V."/>
            <person name="Van Oosterhout C."/>
            <person name="Grigoriev I."/>
        </authorList>
    </citation>
    <scope>NUCLEOTIDE SEQUENCE [LARGE SCALE GENOMIC DNA]</scope>
    <source>
        <strain evidence="10 11">CCMP1102</strain>
    </source>
</reference>